<feature type="transmembrane region" description="Helical" evidence="1">
    <location>
        <begin position="452"/>
        <end position="471"/>
    </location>
</feature>
<feature type="transmembrane region" description="Helical" evidence="1">
    <location>
        <begin position="202"/>
        <end position="235"/>
    </location>
</feature>
<feature type="transmembrane region" description="Helical" evidence="1">
    <location>
        <begin position="374"/>
        <end position="391"/>
    </location>
</feature>
<protein>
    <recommendedName>
        <fullName evidence="4">Bacterial membrane protein YfhO</fullName>
    </recommendedName>
</protein>
<feature type="transmembrane region" description="Helical" evidence="1">
    <location>
        <begin position="255"/>
        <end position="278"/>
    </location>
</feature>
<keyword evidence="1" id="KW-0812">Transmembrane</keyword>
<feature type="transmembrane region" description="Helical" evidence="1">
    <location>
        <begin position="122"/>
        <end position="141"/>
    </location>
</feature>
<gene>
    <name evidence="2" type="ordered locus">Tresu_1016</name>
</gene>
<evidence type="ECO:0000313" key="3">
    <source>
        <dbReference type="Proteomes" id="UP000006852"/>
    </source>
</evidence>
<feature type="transmembrane region" description="Helical" evidence="1">
    <location>
        <begin position="879"/>
        <end position="901"/>
    </location>
</feature>
<keyword evidence="1" id="KW-1133">Transmembrane helix</keyword>
<proteinExistence type="predicted"/>
<dbReference type="PANTHER" id="PTHR38454">
    <property type="entry name" value="INTEGRAL MEMBRANE PROTEIN-RELATED"/>
    <property type="match status" value="1"/>
</dbReference>
<evidence type="ECO:0008006" key="4">
    <source>
        <dbReference type="Google" id="ProtNLM"/>
    </source>
</evidence>
<feature type="transmembrane region" description="Helical" evidence="1">
    <location>
        <begin position="24"/>
        <end position="45"/>
    </location>
</feature>
<accession>F2NUV5</accession>
<feature type="transmembrane region" description="Helical" evidence="1">
    <location>
        <begin position="313"/>
        <end position="332"/>
    </location>
</feature>
<feature type="transmembrane region" description="Helical" evidence="1">
    <location>
        <begin position="428"/>
        <end position="445"/>
    </location>
</feature>
<keyword evidence="1" id="KW-0472">Membrane</keyword>
<reference evidence="2 3" key="1">
    <citation type="journal article" date="2011" name="Stand. Genomic Sci.">
        <title>Complete genome sequence of Treponema succinifaciens type strain (6091).</title>
        <authorList>
            <person name="Han C."/>
            <person name="Gronow S."/>
            <person name="Teshima H."/>
            <person name="Lapidus A."/>
            <person name="Nolan M."/>
            <person name="Lucas S."/>
            <person name="Hammon N."/>
            <person name="Deshpande S."/>
            <person name="Cheng J.F."/>
            <person name="Zeytun A."/>
            <person name="Tapia R."/>
            <person name="Goodwin L."/>
            <person name="Pitluck S."/>
            <person name="Liolios K."/>
            <person name="Pagani I."/>
            <person name="Ivanova N."/>
            <person name="Mavromatis K."/>
            <person name="Mikhailova N."/>
            <person name="Huntemann M."/>
            <person name="Pati A."/>
            <person name="Chen A."/>
            <person name="Palaniappan K."/>
            <person name="Land M."/>
            <person name="Hauser L."/>
            <person name="Brambilla E.M."/>
            <person name="Rohde M."/>
            <person name="Goker M."/>
            <person name="Woyke T."/>
            <person name="Bristow J."/>
            <person name="Eisen J.A."/>
            <person name="Markowitz V."/>
            <person name="Hugenholtz P."/>
            <person name="Kyrpides N.C."/>
            <person name="Klenk H.P."/>
            <person name="Detter J.C."/>
        </authorList>
    </citation>
    <scope>NUCLEOTIDE SEQUENCE [LARGE SCALE GENOMIC DNA]</scope>
    <source>
        <strain evidence="3">ATCC 33096 / DSM 2489 / 6091</strain>
    </source>
</reference>
<dbReference type="InterPro" id="IPR018580">
    <property type="entry name" value="Uncharacterised_YfhO"/>
</dbReference>
<dbReference type="EMBL" id="CP002631">
    <property type="protein sequence ID" value="AEB13936.1"/>
    <property type="molecule type" value="Genomic_DNA"/>
</dbReference>
<organism evidence="2 3">
    <name type="scientific">Treponema succinifaciens (strain ATCC 33096 / DSM 2489 / 6091)</name>
    <dbReference type="NCBI Taxonomy" id="869209"/>
    <lineage>
        <taxon>Bacteria</taxon>
        <taxon>Pseudomonadati</taxon>
        <taxon>Spirochaetota</taxon>
        <taxon>Spirochaetia</taxon>
        <taxon>Spirochaetales</taxon>
        <taxon>Treponemataceae</taxon>
        <taxon>Treponema</taxon>
    </lineage>
</organism>
<feature type="transmembrane region" description="Helical" evidence="1">
    <location>
        <begin position="81"/>
        <end position="102"/>
    </location>
</feature>
<dbReference type="AlphaFoldDB" id="F2NUV5"/>
<name>F2NUV5_TRES6</name>
<reference evidence="3" key="2">
    <citation type="submission" date="2011-04" db="EMBL/GenBank/DDBJ databases">
        <title>The complete genome of chromosome of Treponema succinifaciens DSM 2489.</title>
        <authorList>
            <person name="Lucas S."/>
            <person name="Copeland A."/>
            <person name="Lapidus A."/>
            <person name="Bruce D."/>
            <person name="Goodwin L."/>
            <person name="Pitluck S."/>
            <person name="Peters L."/>
            <person name="Kyrpides N."/>
            <person name="Mavromatis K."/>
            <person name="Ivanova N."/>
            <person name="Ovchinnikova G."/>
            <person name="Teshima H."/>
            <person name="Detter J.C."/>
            <person name="Tapia R."/>
            <person name="Han C."/>
            <person name="Land M."/>
            <person name="Hauser L."/>
            <person name="Markowitz V."/>
            <person name="Cheng J.-F."/>
            <person name="Hugenholtz P."/>
            <person name="Woyke T."/>
            <person name="Wu D."/>
            <person name="Gronow S."/>
            <person name="Wellnitz S."/>
            <person name="Brambilla E."/>
            <person name="Klenk H.-P."/>
            <person name="Eisen J.A."/>
        </authorList>
    </citation>
    <scope>NUCLEOTIDE SEQUENCE [LARGE SCALE GENOMIC DNA]</scope>
    <source>
        <strain evidence="3">ATCC 33096 / DSM 2489 / 6091</strain>
    </source>
</reference>
<dbReference type="HOGENOM" id="CLU_008413_1_0_12"/>
<feature type="transmembrane region" description="Helical" evidence="1">
    <location>
        <begin position="153"/>
        <end position="170"/>
    </location>
</feature>
<feature type="transmembrane region" description="Helical" evidence="1">
    <location>
        <begin position="344"/>
        <end position="362"/>
    </location>
</feature>
<evidence type="ECO:0000256" key="1">
    <source>
        <dbReference type="SAM" id="Phobius"/>
    </source>
</evidence>
<evidence type="ECO:0000313" key="2">
    <source>
        <dbReference type="EMBL" id="AEB13936.1"/>
    </source>
</evidence>
<feature type="transmembrane region" description="Helical" evidence="1">
    <location>
        <begin position="403"/>
        <end position="422"/>
    </location>
</feature>
<dbReference type="Proteomes" id="UP000006852">
    <property type="component" value="Chromosome"/>
</dbReference>
<dbReference type="Pfam" id="PF09586">
    <property type="entry name" value="YfhO"/>
    <property type="match status" value="1"/>
</dbReference>
<keyword evidence="3" id="KW-1185">Reference proteome</keyword>
<sequence>MAQKNNLLTFPAKRNFNCFQLKTFLIYSLLFCLLVTLCFFQFFVYGKSFCSGDGITEHTAFLAFYGEWLRTIAYNFIHGKFIVPTFSFSLGFGADIISSLTWFCIGDPLNLLSIFVPKNGTYILFVFLAVLRFYLSGIYFIFYCNTHKFQKNIIPFGAISYSFCGYALFVGIRHPYFLNPLIFLPLLCIGIDKILDRKSPMFFIIFSFLACVCNYYFFYMLSFFVFVYAAVRFFFVVKIERKFLCKEFFKTFFRAFGFYMIAVMMAAFILLPSAYGFLTASRTTEKIEVNFFYSLAYYANLFSSVSSPASVGGFFGSIGFAPVVFVTLLFLFTLNDKISKQLKIFILLGVLFFICPFFGHFINGFNYITNRWCFAFAFLGCVSFVYAFPIFCKSSFKELKIPLLIAVVQNLLVVFSCIISQARRQHYALCYIYSLAVFLILYFLIKKRKDIRIFSLVSIFIGIVVIAFVRYSPYGLSYLDDFREFGIYEGNVAKNTDIEILKLNDADFFRYDEENKFTANNAVVFGTKSTAYNYSISDIHLMQFYEDIALAKTSLMSCSSLNRRSALQKLFAVKYFVLLAETEYAPEYMTFVKEFDTYGGKKKLYKLNNPSPFAVPYKNVLYADKNFEKLNPIEKQELFLDTAVIYDEKSEDNTDEPELKLNSKILRKNVSFVGNDDVKIEENKITTKRKNAAFEIDFAGDENSDSKKELYLLFKNFYYTTDSYEQFKPQIRFVSSSGKEESFSFGMTNANDSMGHNRMPCFGLQECKSGKFFVTLENKGVYEFDEISVFALDISERDEKFNSRDTDEISSLAFSENKISLETSLNEKQFVRFSMPYSKGWKIFIDGKETKSYRCDIAFIGTFVDAGNHSVVLKYSTPFLAAGVVSSFIGLIALVALCFYLKSRKKENE</sequence>
<dbReference type="STRING" id="869209.Tresu_1016"/>
<dbReference type="KEGG" id="tsu:Tresu_1016"/>
<dbReference type="OrthoDB" id="9772884at2"/>
<dbReference type="eggNOG" id="COG4485">
    <property type="taxonomic scope" value="Bacteria"/>
</dbReference>
<dbReference type="PANTHER" id="PTHR38454:SF1">
    <property type="entry name" value="INTEGRAL MEMBRANE PROTEIN"/>
    <property type="match status" value="1"/>
</dbReference>